<dbReference type="InterPro" id="IPR005119">
    <property type="entry name" value="LysR_subst-bd"/>
</dbReference>
<sequence>MPRIQTDELVAFIAVVEAGSFSRAAEQLNQATSMVSRQVKKLETKLATTLLNRTTRTLNLTQEGEWFYIRATELVGKLTDAETHFTENKNNPSGVLRVDAATPFAIHAIAPLIAGFNALYPNLRVLLESNESVVNLLHNKVDIAIRIGDLEDSTLKARKIGTTYRKIVASPAYIKAFGTPKSAEELLRHRCLGFTKPGKLNRWPVYDSNNEPLMITPSVLCDSGETIRHLALQNNGIACLSGFTVHGNLERGELISVLEQETIDIGIPIYAVFYSDKSISTRIRCFIDYLDSHIKLF</sequence>
<evidence type="ECO:0000256" key="2">
    <source>
        <dbReference type="ARBA" id="ARBA00023015"/>
    </source>
</evidence>
<feature type="domain" description="HTH lysR-type" evidence="5">
    <location>
        <begin position="4"/>
        <end position="61"/>
    </location>
</feature>
<keyword evidence="2" id="KW-0805">Transcription regulation</keyword>
<dbReference type="EMBL" id="AP014546">
    <property type="protein sequence ID" value="BBB29149.1"/>
    <property type="molecule type" value="Genomic_DNA"/>
</dbReference>
<dbReference type="PROSITE" id="PS50931">
    <property type="entry name" value="HTH_LYSR"/>
    <property type="match status" value="1"/>
</dbReference>
<dbReference type="Pfam" id="PF03466">
    <property type="entry name" value="LysR_substrate"/>
    <property type="match status" value="1"/>
</dbReference>
<dbReference type="GO" id="GO:0043565">
    <property type="term" value="F:sequence-specific DNA binding"/>
    <property type="evidence" value="ECO:0007669"/>
    <property type="project" value="TreeGrafter"/>
</dbReference>
<evidence type="ECO:0000256" key="3">
    <source>
        <dbReference type="ARBA" id="ARBA00023125"/>
    </source>
</evidence>
<evidence type="ECO:0000256" key="1">
    <source>
        <dbReference type="ARBA" id="ARBA00009437"/>
    </source>
</evidence>
<dbReference type="KEGG" id="njp:NEJAP_1196"/>
<evidence type="ECO:0000259" key="5">
    <source>
        <dbReference type="PROSITE" id="PS50931"/>
    </source>
</evidence>
<dbReference type="Pfam" id="PF00126">
    <property type="entry name" value="HTH_1"/>
    <property type="match status" value="1"/>
</dbReference>
<keyword evidence="7" id="KW-1185">Reference proteome</keyword>
<dbReference type="InterPro" id="IPR036390">
    <property type="entry name" value="WH_DNA-bd_sf"/>
</dbReference>
<accession>A0A7R6P8D6</accession>
<organism evidence="6 7">
    <name type="scientific">Neptunomonas japonica JAMM 1380</name>
    <dbReference type="NCBI Taxonomy" id="1441457"/>
    <lineage>
        <taxon>Bacteria</taxon>
        <taxon>Pseudomonadati</taxon>
        <taxon>Pseudomonadota</taxon>
        <taxon>Gammaproteobacteria</taxon>
        <taxon>Oceanospirillales</taxon>
        <taxon>Oceanospirillaceae</taxon>
        <taxon>Neptunomonas</taxon>
    </lineage>
</organism>
<keyword evidence="3" id="KW-0238">DNA-binding</keyword>
<dbReference type="GO" id="GO:0006351">
    <property type="term" value="P:DNA-templated transcription"/>
    <property type="evidence" value="ECO:0007669"/>
    <property type="project" value="TreeGrafter"/>
</dbReference>
<dbReference type="SUPFAM" id="SSF46785">
    <property type="entry name" value="Winged helix' DNA-binding domain"/>
    <property type="match status" value="1"/>
</dbReference>
<dbReference type="GO" id="GO:0003700">
    <property type="term" value="F:DNA-binding transcription factor activity"/>
    <property type="evidence" value="ECO:0007669"/>
    <property type="project" value="InterPro"/>
</dbReference>
<dbReference type="PANTHER" id="PTHR30537:SF20">
    <property type="entry name" value="TRANSCRIPTIONAL REGULATORY PROTEIN"/>
    <property type="match status" value="1"/>
</dbReference>
<reference evidence="6 7" key="1">
    <citation type="journal article" date="2008" name="Int. J. Syst. Evol. Microbiol.">
        <title>Neptunomonas japonica sp. nov., an Osedax japonicus symbiont-like bacterium isolated from sediment adjacent to sperm whale carcasses off Kagoshima, Japan.</title>
        <authorList>
            <person name="Miyazaki M."/>
            <person name="Nogi Y."/>
            <person name="Fujiwara Y."/>
            <person name="Kawato M."/>
            <person name="Kubokawa K."/>
            <person name="Horikoshi K."/>
        </authorList>
    </citation>
    <scope>NUCLEOTIDE SEQUENCE [LARGE SCALE GENOMIC DNA]</scope>
    <source>
        <strain evidence="6 7">JAMM 1380</strain>
    </source>
</reference>
<proteinExistence type="inferred from homology"/>
<dbReference type="RefSeq" id="WP_201349778.1">
    <property type="nucleotide sequence ID" value="NZ_AP014546.1"/>
</dbReference>
<evidence type="ECO:0000313" key="7">
    <source>
        <dbReference type="Proteomes" id="UP000595332"/>
    </source>
</evidence>
<dbReference type="InterPro" id="IPR000847">
    <property type="entry name" value="LysR_HTH_N"/>
</dbReference>
<dbReference type="AlphaFoldDB" id="A0A7R6P8D6"/>
<keyword evidence="4" id="KW-0804">Transcription</keyword>
<protein>
    <submittedName>
        <fullName evidence="6">LysR family transcriptional regulator</fullName>
    </submittedName>
</protein>
<gene>
    <name evidence="6" type="ORF">NEJAP_1196</name>
</gene>
<dbReference type="SUPFAM" id="SSF53850">
    <property type="entry name" value="Periplasmic binding protein-like II"/>
    <property type="match status" value="1"/>
</dbReference>
<dbReference type="Gene3D" id="1.10.10.10">
    <property type="entry name" value="Winged helix-like DNA-binding domain superfamily/Winged helix DNA-binding domain"/>
    <property type="match status" value="1"/>
</dbReference>
<dbReference type="InterPro" id="IPR058163">
    <property type="entry name" value="LysR-type_TF_proteobact-type"/>
</dbReference>
<evidence type="ECO:0000256" key="4">
    <source>
        <dbReference type="ARBA" id="ARBA00023163"/>
    </source>
</evidence>
<dbReference type="PANTHER" id="PTHR30537">
    <property type="entry name" value="HTH-TYPE TRANSCRIPTIONAL REGULATOR"/>
    <property type="match status" value="1"/>
</dbReference>
<dbReference type="Gene3D" id="3.40.190.10">
    <property type="entry name" value="Periplasmic binding protein-like II"/>
    <property type="match status" value="2"/>
</dbReference>
<evidence type="ECO:0000313" key="6">
    <source>
        <dbReference type="EMBL" id="BBB29149.1"/>
    </source>
</evidence>
<dbReference type="FunFam" id="1.10.10.10:FF:000001">
    <property type="entry name" value="LysR family transcriptional regulator"/>
    <property type="match status" value="1"/>
</dbReference>
<name>A0A7R6P8D6_9GAMM</name>
<dbReference type="Proteomes" id="UP000595332">
    <property type="component" value="Chromosome"/>
</dbReference>
<dbReference type="InterPro" id="IPR036388">
    <property type="entry name" value="WH-like_DNA-bd_sf"/>
</dbReference>
<comment type="similarity">
    <text evidence="1">Belongs to the LysR transcriptional regulatory family.</text>
</comment>